<protein>
    <submittedName>
        <fullName evidence="1">Uncharacterized protein</fullName>
    </submittedName>
</protein>
<reference evidence="1" key="1">
    <citation type="submission" date="2014-07" db="EMBL/GenBank/DDBJ databases">
        <authorList>
            <person name="Urmite Genomes Urmite Genomes"/>
        </authorList>
    </citation>
    <scope>NUCLEOTIDE SEQUENCE</scope>
    <source>
        <strain evidence="1">13S34_air</strain>
    </source>
</reference>
<evidence type="ECO:0000313" key="1">
    <source>
        <dbReference type="EMBL" id="CEA05112.1"/>
    </source>
</evidence>
<accession>A0A078MIB5</accession>
<dbReference type="AlphaFoldDB" id="A0A078MIB5"/>
<proteinExistence type="predicted"/>
<sequence length="168" mass="19124">MTTFTAPYSTANPARQLYDDQGQCVVHIKPTPLPLSKQIVSVATSLLQLPLLLSFTSYDAEANPIFTLRHKLLSYELFVHATNELVVVKDYPIQLMESGRKFTMADVPFKVELDLAYNATLYCRDSALVRLQTFDNGWQRERDTYTLEPEADMTFVHLLALLATTFTR</sequence>
<dbReference type="EMBL" id="LN483076">
    <property type="protein sequence ID" value="CEA05112.1"/>
    <property type="molecule type" value="Genomic_DNA"/>
</dbReference>
<gene>
    <name evidence="1" type="ORF">BN1050_02314</name>
</gene>
<name>A0A078MIB5_9BACL</name>
<dbReference type="HOGENOM" id="CLU_1584494_0_0_9"/>
<organism evidence="1">
    <name type="scientific">Metalysinibacillus saudimassiliensis</name>
    <dbReference type="NCBI Taxonomy" id="1461583"/>
    <lineage>
        <taxon>Bacteria</taxon>
        <taxon>Bacillati</taxon>
        <taxon>Bacillota</taxon>
        <taxon>Bacilli</taxon>
        <taxon>Bacillales</taxon>
        <taxon>Caryophanaceae</taxon>
        <taxon>Metalysinibacillus</taxon>
    </lineage>
</organism>
<dbReference type="PATRIC" id="fig|1461583.4.peg.2229"/>